<comment type="subcellular location">
    <subcellularLocation>
        <location evidence="1">Cell inner membrane</location>
        <topology evidence="1">Multi-pass membrane protein</topology>
    </subcellularLocation>
</comment>
<comment type="similarity">
    <text evidence="2">Belongs to the GSP F family.</text>
</comment>
<evidence type="ECO:0000256" key="3">
    <source>
        <dbReference type="ARBA" id="ARBA00022475"/>
    </source>
</evidence>
<proteinExistence type="inferred from homology"/>
<evidence type="ECO:0000256" key="2">
    <source>
        <dbReference type="ARBA" id="ARBA00005745"/>
    </source>
</evidence>
<dbReference type="InterPro" id="IPR018076">
    <property type="entry name" value="T2SS_GspF_dom"/>
</dbReference>
<keyword evidence="4" id="KW-0997">Cell inner membrane</keyword>
<evidence type="ECO:0000256" key="8">
    <source>
        <dbReference type="SAM" id="Phobius"/>
    </source>
</evidence>
<dbReference type="Pfam" id="PF00482">
    <property type="entry name" value="T2SSF"/>
    <property type="match status" value="2"/>
</dbReference>
<gene>
    <name evidence="10" type="ORF">A2822_01455</name>
</gene>
<dbReference type="PANTHER" id="PTHR30012">
    <property type="entry name" value="GENERAL SECRETION PATHWAY PROTEIN"/>
    <property type="match status" value="1"/>
</dbReference>
<dbReference type="AlphaFoldDB" id="A0A1G2HVC4"/>
<dbReference type="Proteomes" id="UP000178774">
    <property type="component" value="Unassembled WGS sequence"/>
</dbReference>
<keyword evidence="6 8" id="KW-1133">Transmembrane helix</keyword>
<feature type="domain" description="Type II secretion system protein GspF" evidence="9">
    <location>
        <begin position="68"/>
        <end position="191"/>
    </location>
</feature>
<feature type="transmembrane region" description="Helical" evidence="8">
    <location>
        <begin position="375"/>
        <end position="399"/>
    </location>
</feature>
<dbReference type="PANTHER" id="PTHR30012:SF0">
    <property type="entry name" value="TYPE II SECRETION SYSTEM PROTEIN F-RELATED"/>
    <property type="match status" value="1"/>
</dbReference>
<protein>
    <recommendedName>
        <fullName evidence="9">Type II secretion system protein GspF domain-containing protein</fullName>
    </recommendedName>
</protein>
<feature type="domain" description="Type II secretion system protein GspF" evidence="9">
    <location>
        <begin position="271"/>
        <end position="393"/>
    </location>
</feature>
<accession>A0A1G2HVC4</accession>
<feature type="transmembrane region" description="Helical" evidence="8">
    <location>
        <begin position="221"/>
        <end position="241"/>
    </location>
</feature>
<evidence type="ECO:0000256" key="6">
    <source>
        <dbReference type="ARBA" id="ARBA00022989"/>
    </source>
</evidence>
<evidence type="ECO:0000313" key="10">
    <source>
        <dbReference type="EMBL" id="OGZ66403.1"/>
    </source>
</evidence>
<reference evidence="10 11" key="1">
    <citation type="journal article" date="2016" name="Nat. Commun.">
        <title>Thousands of microbial genomes shed light on interconnected biogeochemical processes in an aquifer system.</title>
        <authorList>
            <person name="Anantharaman K."/>
            <person name="Brown C.T."/>
            <person name="Hug L.A."/>
            <person name="Sharon I."/>
            <person name="Castelle C.J."/>
            <person name="Probst A.J."/>
            <person name="Thomas B.C."/>
            <person name="Singh A."/>
            <person name="Wilkins M.J."/>
            <person name="Karaoz U."/>
            <person name="Brodie E.L."/>
            <person name="Williams K.H."/>
            <person name="Hubbard S.S."/>
            <person name="Banfield J.F."/>
        </authorList>
    </citation>
    <scope>NUCLEOTIDE SEQUENCE [LARGE SCALE GENOMIC DNA]</scope>
</reference>
<dbReference type="GO" id="GO:0005886">
    <property type="term" value="C:plasma membrane"/>
    <property type="evidence" value="ECO:0007669"/>
    <property type="project" value="UniProtKB-SubCell"/>
</dbReference>
<evidence type="ECO:0000256" key="1">
    <source>
        <dbReference type="ARBA" id="ARBA00004429"/>
    </source>
</evidence>
<feature type="transmembrane region" description="Helical" evidence="8">
    <location>
        <begin position="167"/>
        <end position="187"/>
    </location>
</feature>
<organism evidence="10 11">
    <name type="scientific">Candidatus Staskawiczbacteria bacterium RIFCSPHIGHO2_01_FULL_41_41</name>
    <dbReference type="NCBI Taxonomy" id="1802203"/>
    <lineage>
        <taxon>Bacteria</taxon>
        <taxon>Candidatus Staskawicziibacteriota</taxon>
    </lineage>
</organism>
<evidence type="ECO:0000259" key="9">
    <source>
        <dbReference type="Pfam" id="PF00482"/>
    </source>
</evidence>
<evidence type="ECO:0000256" key="4">
    <source>
        <dbReference type="ARBA" id="ARBA00022519"/>
    </source>
</evidence>
<evidence type="ECO:0000256" key="5">
    <source>
        <dbReference type="ARBA" id="ARBA00022692"/>
    </source>
</evidence>
<dbReference type="InterPro" id="IPR042094">
    <property type="entry name" value="T2SS_GspF_sf"/>
</dbReference>
<dbReference type="InterPro" id="IPR003004">
    <property type="entry name" value="GspF/PilC"/>
</dbReference>
<evidence type="ECO:0000313" key="11">
    <source>
        <dbReference type="Proteomes" id="UP000178774"/>
    </source>
</evidence>
<keyword evidence="5 8" id="KW-0812">Transmembrane</keyword>
<dbReference type="FunFam" id="1.20.81.30:FF:000001">
    <property type="entry name" value="Type II secretion system protein F"/>
    <property type="match status" value="2"/>
</dbReference>
<keyword evidence="7 8" id="KW-0472">Membrane</keyword>
<keyword evidence="3" id="KW-1003">Cell membrane</keyword>
<sequence>MKFNYRARTKEGKMEAGTIEAYSQEAAAILLQKYNIFPTYLAVQEQKSSFLKRATFSPPVSKKDLAIFFKQLSIMLDSRVPVVSSLASLAAQTNKKSFKEIIKDIAGLVEEGAPLSGAFGAYPRLFGPFYINLVKSGEASGNISASLNYISLHLEREHDILVQLRQAMLYPVFVFCVLLVVIAIIIIEVMPRIASLVEESGTAPSAFISATLGFYAFLGNWWWVLLVLVLAVAGLIIFYVNTQEGKSATSRMLLKIPFLGGVLKKVFIARFCSNISTLIVAGVSIQSALKITEDTVSNPVYRQIASQIGKEISEGEKISYVMVKYKDYFPPFVVQMVKVGEETGKLDQTLSQVADFYQKDIKGAIDLFSSLLEPVMIIGLGIVVAAMAISVLGPLYGALGTI</sequence>
<name>A0A1G2HVC4_9BACT</name>
<comment type="caution">
    <text evidence="10">The sequence shown here is derived from an EMBL/GenBank/DDBJ whole genome shotgun (WGS) entry which is preliminary data.</text>
</comment>
<dbReference type="Gene3D" id="1.20.81.30">
    <property type="entry name" value="Type II secretion system (T2SS), domain F"/>
    <property type="match status" value="2"/>
</dbReference>
<dbReference type="PRINTS" id="PR00812">
    <property type="entry name" value="BCTERIALGSPF"/>
</dbReference>
<dbReference type="EMBL" id="MHOP01000005">
    <property type="protein sequence ID" value="OGZ66403.1"/>
    <property type="molecule type" value="Genomic_DNA"/>
</dbReference>
<evidence type="ECO:0000256" key="7">
    <source>
        <dbReference type="ARBA" id="ARBA00023136"/>
    </source>
</evidence>